<reference evidence="3 4" key="1">
    <citation type="submission" date="2013-05" db="EMBL/GenBank/DDBJ databases">
        <title>Draft genome of the parasitic nematode Anyclostoma ceylanicum.</title>
        <authorList>
            <person name="Mitreva M."/>
        </authorList>
    </citation>
    <scope>NUCLEOTIDE SEQUENCE [LARGE SCALE GENOMIC DNA]</scope>
</reference>
<dbReference type="Proteomes" id="UP000054495">
    <property type="component" value="Unassembled WGS sequence"/>
</dbReference>
<feature type="region of interest" description="Disordered" evidence="2">
    <location>
        <begin position="52"/>
        <end position="101"/>
    </location>
</feature>
<evidence type="ECO:0000256" key="2">
    <source>
        <dbReference type="SAM" id="MobiDB-lite"/>
    </source>
</evidence>
<gene>
    <name evidence="3" type="ORF">ANCCEY_01686</name>
</gene>
<proteinExistence type="predicted"/>
<evidence type="ECO:0000313" key="4">
    <source>
        <dbReference type="Proteomes" id="UP000054495"/>
    </source>
</evidence>
<accession>A0A0D6M714</accession>
<evidence type="ECO:0000256" key="1">
    <source>
        <dbReference type="ARBA" id="ARBA00022737"/>
    </source>
</evidence>
<protein>
    <recommendedName>
        <fullName evidence="5">Collagen triple helix repeat protein</fullName>
    </recommendedName>
</protein>
<evidence type="ECO:0000313" key="3">
    <source>
        <dbReference type="EMBL" id="EPB79263.1"/>
    </source>
</evidence>
<sequence length="136" mass="13937">MTYKRVTIYSNPYSAGSETSAYGSTGYSQAVGYEIQAEAVEKVPECRARGLRGATGQAGIPGRNGNPGSPGTIGAEGPPGVDGELGPAGAPGMDGIKGQGKTGAKVKAHFPTDFVMCEILWNLGIARSSRHPGPTR</sequence>
<dbReference type="Pfam" id="PF01391">
    <property type="entry name" value="Collagen"/>
    <property type="match status" value="1"/>
</dbReference>
<name>A0A0D6M714_9BILA</name>
<dbReference type="InterPro" id="IPR008160">
    <property type="entry name" value="Collagen"/>
</dbReference>
<keyword evidence="1" id="KW-0677">Repeat</keyword>
<dbReference type="AlphaFoldDB" id="A0A0D6M714"/>
<dbReference type="EMBL" id="KE124797">
    <property type="protein sequence ID" value="EPB79263.1"/>
    <property type="molecule type" value="Genomic_DNA"/>
</dbReference>
<organism evidence="3 4">
    <name type="scientific">Ancylostoma ceylanicum</name>
    <dbReference type="NCBI Taxonomy" id="53326"/>
    <lineage>
        <taxon>Eukaryota</taxon>
        <taxon>Metazoa</taxon>
        <taxon>Ecdysozoa</taxon>
        <taxon>Nematoda</taxon>
        <taxon>Chromadorea</taxon>
        <taxon>Rhabditida</taxon>
        <taxon>Rhabditina</taxon>
        <taxon>Rhabditomorpha</taxon>
        <taxon>Strongyloidea</taxon>
        <taxon>Ancylostomatidae</taxon>
        <taxon>Ancylostomatinae</taxon>
        <taxon>Ancylostoma</taxon>
    </lineage>
</organism>
<evidence type="ECO:0008006" key="5">
    <source>
        <dbReference type="Google" id="ProtNLM"/>
    </source>
</evidence>
<keyword evidence="4" id="KW-1185">Reference proteome</keyword>